<dbReference type="GO" id="GO:0000145">
    <property type="term" value="C:exocyst"/>
    <property type="evidence" value="ECO:0007669"/>
    <property type="project" value="InterPro"/>
</dbReference>
<dbReference type="InterPro" id="IPR019160">
    <property type="entry name" value="Sec3_CC"/>
</dbReference>
<dbReference type="Pfam" id="PF09763">
    <property type="entry name" value="Sec3_CC"/>
    <property type="match status" value="1"/>
</dbReference>
<dbReference type="PANTHER" id="PTHR16092">
    <property type="entry name" value="SEC3/SYNTAXIN-RELATED"/>
    <property type="match status" value="1"/>
</dbReference>
<feature type="compositionally biased region" description="Basic and acidic residues" evidence="5">
    <location>
        <begin position="698"/>
        <end position="707"/>
    </location>
</feature>
<keyword evidence="3" id="KW-0268">Exocytosis</keyword>
<evidence type="ECO:0000313" key="7">
    <source>
        <dbReference type="EMBL" id="TIB09872.1"/>
    </source>
</evidence>
<feature type="compositionally biased region" description="Pro residues" evidence="5">
    <location>
        <begin position="244"/>
        <end position="264"/>
    </location>
</feature>
<dbReference type="GO" id="GO:0005886">
    <property type="term" value="C:plasma membrane"/>
    <property type="evidence" value="ECO:0007669"/>
    <property type="project" value="TreeGrafter"/>
</dbReference>
<feature type="compositionally biased region" description="Pro residues" evidence="5">
    <location>
        <begin position="318"/>
        <end position="329"/>
    </location>
</feature>
<feature type="compositionally biased region" description="Polar residues" evidence="5">
    <location>
        <begin position="330"/>
        <end position="349"/>
    </location>
</feature>
<protein>
    <recommendedName>
        <fullName evidence="6">Exocyst complex component Sec3 PIP2-binding N-terminal domain-containing protein</fullName>
    </recommendedName>
</protein>
<reference evidence="7 8" key="1">
    <citation type="submission" date="2019-03" db="EMBL/GenBank/DDBJ databases">
        <title>Sequencing 23 genomes of Wallemia ichthyophaga.</title>
        <authorList>
            <person name="Gostincar C."/>
        </authorList>
    </citation>
    <scope>NUCLEOTIDE SEQUENCE [LARGE SCALE GENOMIC DNA]</scope>
    <source>
        <strain evidence="7 8">EXF-8621</strain>
    </source>
</reference>
<evidence type="ECO:0000256" key="5">
    <source>
        <dbReference type="SAM" id="MobiDB-lite"/>
    </source>
</evidence>
<keyword evidence="2" id="KW-0813">Transport</keyword>
<feature type="compositionally biased region" description="Basic and acidic residues" evidence="5">
    <location>
        <begin position="152"/>
        <end position="168"/>
    </location>
</feature>
<dbReference type="SUPFAM" id="SSF51197">
    <property type="entry name" value="Clavaminate synthase-like"/>
    <property type="match status" value="1"/>
</dbReference>
<dbReference type="Pfam" id="PF05721">
    <property type="entry name" value="PhyH"/>
    <property type="match status" value="1"/>
</dbReference>
<gene>
    <name evidence="7" type="ORF">E3P90_03080</name>
</gene>
<dbReference type="Pfam" id="PF15277">
    <property type="entry name" value="Sec3-PIP2_bind"/>
    <property type="match status" value="1"/>
</dbReference>
<feature type="compositionally biased region" description="Low complexity" evidence="5">
    <location>
        <begin position="302"/>
        <end position="317"/>
    </location>
</feature>
<feature type="region of interest" description="Disordered" evidence="5">
    <location>
        <begin position="146"/>
        <end position="388"/>
    </location>
</feature>
<name>A0A4T0I6L6_WALIC</name>
<dbReference type="InterPro" id="IPR008775">
    <property type="entry name" value="Phytyl_CoA_dOase-like"/>
</dbReference>
<comment type="caution">
    <text evidence="7">The sequence shown here is derived from an EMBL/GenBank/DDBJ whole genome shotgun (WGS) entry which is preliminary data.</text>
</comment>
<feature type="compositionally biased region" description="Low complexity" evidence="5">
    <location>
        <begin position="169"/>
        <end position="188"/>
    </location>
</feature>
<evidence type="ECO:0000313" key="8">
    <source>
        <dbReference type="Proteomes" id="UP000306954"/>
    </source>
</evidence>
<accession>A0A4T0I6L6</accession>
<evidence type="ECO:0000256" key="2">
    <source>
        <dbReference type="ARBA" id="ARBA00022448"/>
    </source>
</evidence>
<dbReference type="InterPro" id="IPR028258">
    <property type="entry name" value="Sec3-PIP2_bind"/>
</dbReference>
<dbReference type="GO" id="GO:0006893">
    <property type="term" value="P:Golgi to plasma membrane transport"/>
    <property type="evidence" value="ECO:0007669"/>
    <property type="project" value="TreeGrafter"/>
</dbReference>
<proteinExistence type="inferred from homology"/>
<feature type="compositionally biased region" description="Polar residues" evidence="5">
    <location>
        <begin position="678"/>
        <end position="691"/>
    </location>
</feature>
<dbReference type="Gene3D" id="2.30.29.90">
    <property type="match status" value="1"/>
</dbReference>
<feature type="region of interest" description="Disordered" evidence="5">
    <location>
        <begin position="672"/>
        <end position="707"/>
    </location>
</feature>
<feature type="compositionally biased region" description="Pro residues" evidence="5">
    <location>
        <begin position="288"/>
        <end position="301"/>
    </location>
</feature>
<sequence length="1444" mass="164018">MIASDCSKQTVIVEMEISDQIKSSLFSGLSKDRYLSHCKIIEPGDPPKPRYLLLAFDTHQNHPVLYKSKRNSNGTFSIGKFWLLNALLKVELLNYDTFKLTLSKSYQWKAERVTELKPFLDAIVNNYNAHYDNKISLLNHYNSTTPLSLKPSRPDVSDNSHSRQHTEHTQSTGSTHNTHNTHNTQHNQHTQHRKRQQPPIHQQSEPKQSKQSQQSQQSHKQPYQPLQQPQQPQQKPKPSLQQPNSPPQQPQQPPQPQQQPPPTLSQPQKHRLSPIPQHQQVSPQTQVSPPPKPQQSSPIPPLQKQSSPAVASPIAASPTPPSPPVPPPQLSLNTSKLTPRQSFDNSPSPIIQKRSHKRKFSRPSDTSLGDAFSSLARKNSHTSTSESYNDIQQIDEALGGANWRSLRSAAHIDSSAISQQDEQSLTNEINNAEAAMIRSIVSDQDDTIDYLFDYLDSNLAELDDMDALVSKFRAHLMLVGEDISYIESQRGKQTQINNEQALLNEIEKLDQLSPPNVDVDQADLIVLTKESLENDKGIEALERAAATLYKAIKANDDQPDVDEKRVSEYRTITLQFAKRMLDYLSIMFKFQVDNLLNDAGRQISEAKPIIKSHEKMESYLGRYCGLVLFLREMDKNRYKEVCDNYFSSAAELHNREMSKLLKVYENLNHKATDEESDANFSNPIDGFNSQPGRKRPEKRLDTKNNKKGDIPAHESLAKILTQISTQMKNEEVFLQDLLAILDTPPTFAEYVDLEDAFKRKARDSLSAVNFGPLSDLKSAFEAIFSFLSPALQSWIDGALVKDNMQIVGIIVQLEKSMKDAYNKDQPYLHSLLKKQKMRLNNMFSKYISEQIRAIENTKLTTKKRMGVAPFIRIIPSFVGRIEAQLSIVGDNMEIRQNVNDAYDKIIGKVFDSLKQIAKEEESVDVNGEDKGALNLHVIMIANSHHFLQSFKAKPMRPLSSFMVTAESLYSSHMESYVKLLWKRHLHKQIDYFEGLEKALKTTKASEMISHPTFGKSVYKRIVRDFTAKDLRKSTEALRKRVEKHFDVNIEDEVGYNEVFKVIEIVWKALEDYLVAWSNDWNQLIAACFAGLEGLHYTQTDIRLSWVFFYTCLNITMSVEVARSVDLPVYTPPEKGFKLTSNGGAIEDENIGWLKETSKDAPVELIKERYIKDGYVLVKGLLPVEAVKNMRRAYFDFVKCTGVLKEGTDPVDGIFVGGDPKKYGGPGSAATGEGTLDPQQIEFLTKATEAHYADFYEEFQKIPELYNFVRKITDWENILLLQRQMLRTNIKGSEATAVHYDQIFLRGALPTSLTAWVPIGSCAANGGSLIYLDKSHEIGREIENDFSERAKSFTPQERLSAFNSNMMRGGILSDDAQGFGKVYGRKWLMTNFEDGDVVFHQPFMIHASSVNETEKIRLSTDLRFVNPDDDFDRRWTQKWYVGDGL</sequence>
<feature type="domain" description="Exocyst complex component Sec3 PIP2-binding N-terminal" evidence="6">
    <location>
        <begin position="45"/>
        <end position="130"/>
    </location>
</feature>
<feature type="compositionally biased region" description="Low complexity" evidence="5">
    <location>
        <begin position="202"/>
        <end position="243"/>
    </location>
</feature>
<dbReference type="Gene3D" id="2.60.120.620">
    <property type="entry name" value="q2cbj1_9rhob like domain"/>
    <property type="match status" value="1"/>
</dbReference>
<comment type="similarity">
    <text evidence="1">Belongs to the SEC3 family.</text>
</comment>
<dbReference type="GO" id="GO:0006887">
    <property type="term" value="P:exocytosis"/>
    <property type="evidence" value="ECO:0007669"/>
    <property type="project" value="UniProtKB-KW"/>
</dbReference>
<keyword evidence="4" id="KW-0175">Coiled coil</keyword>
<dbReference type="GO" id="GO:0005546">
    <property type="term" value="F:phosphatidylinositol-4,5-bisphosphate binding"/>
    <property type="evidence" value="ECO:0007669"/>
    <property type="project" value="TreeGrafter"/>
</dbReference>
<dbReference type="Pfam" id="PF20654">
    <property type="entry name" value="Sec3_C-term"/>
    <property type="match status" value="1"/>
</dbReference>
<evidence type="ECO:0000256" key="4">
    <source>
        <dbReference type="ARBA" id="ARBA00023054"/>
    </source>
</evidence>
<dbReference type="InterPro" id="IPR048628">
    <property type="entry name" value="Sec3_C"/>
</dbReference>
<dbReference type="EMBL" id="SPOF01000036">
    <property type="protein sequence ID" value="TIB09872.1"/>
    <property type="molecule type" value="Genomic_DNA"/>
</dbReference>
<dbReference type="Proteomes" id="UP000306954">
    <property type="component" value="Unassembled WGS sequence"/>
</dbReference>
<organism evidence="7 8">
    <name type="scientific">Wallemia ichthyophaga</name>
    <dbReference type="NCBI Taxonomy" id="245174"/>
    <lineage>
        <taxon>Eukaryota</taxon>
        <taxon>Fungi</taxon>
        <taxon>Dikarya</taxon>
        <taxon>Basidiomycota</taxon>
        <taxon>Wallemiomycotina</taxon>
        <taxon>Wallemiomycetes</taxon>
        <taxon>Wallemiales</taxon>
        <taxon>Wallemiaceae</taxon>
        <taxon>Wallemia</taxon>
    </lineage>
</organism>
<evidence type="ECO:0000256" key="1">
    <source>
        <dbReference type="ARBA" id="ARBA00006518"/>
    </source>
</evidence>
<feature type="compositionally biased region" description="Low complexity" evidence="5">
    <location>
        <begin position="276"/>
        <end position="287"/>
    </location>
</feature>
<evidence type="ECO:0000256" key="3">
    <source>
        <dbReference type="ARBA" id="ARBA00022483"/>
    </source>
</evidence>
<evidence type="ECO:0000259" key="6">
    <source>
        <dbReference type="SMART" id="SM01313"/>
    </source>
</evidence>
<dbReference type="PANTHER" id="PTHR16092:SF14">
    <property type="entry name" value="EXOCYST COMPLEX COMPONENT 1 ISOFORM X1"/>
    <property type="match status" value="1"/>
</dbReference>
<dbReference type="SMART" id="SM01313">
    <property type="entry name" value="Sec3-PIP2_bind"/>
    <property type="match status" value="1"/>
</dbReference>